<feature type="compositionally biased region" description="Pro residues" evidence="1">
    <location>
        <begin position="678"/>
        <end position="687"/>
    </location>
</feature>
<evidence type="ECO:0000313" key="3">
    <source>
        <dbReference type="Proteomes" id="UP000027920"/>
    </source>
</evidence>
<dbReference type="VEuPathDB" id="FungiDB:A1O9_09786"/>
<comment type="caution">
    <text evidence="2">The sequence shown here is derived from an EMBL/GenBank/DDBJ whole genome shotgun (WGS) entry which is preliminary data.</text>
</comment>
<keyword evidence="3" id="KW-1185">Reference proteome</keyword>
<feature type="non-terminal residue" evidence="2">
    <location>
        <position position="1"/>
    </location>
</feature>
<feature type="compositionally biased region" description="Acidic residues" evidence="1">
    <location>
        <begin position="575"/>
        <end position="588"/>
    </location>
</feature>
<accession>A0A072P2A5</accession>
<organism evidence="2 3">
    <name type="scientific">Exophiala aquamarina CBS 119918</name>
    <dbReference type="NCBI Taxonomy" id="1182545"/>
    <lineage>
        <taxon>Eukaryota</taxon>
        <taxon>Fungi</taxon>
        <taxon>Dikarya</taxon>
        <taxon>Ascomycota</taxon>
        <taxon>Pezizomycotina</taxon>
        <taxon>Eurotiomycetes</taxon>
        <taxon>Chaetothyriomycetidae</taxon>
        <taxon>Chaetothyriales</taxon>
        <taxon>Herpotrichiellaceae</taxon>
        <taxon>Exophiala</taxon>
    </lineage>
</organism>
<feature type="region of interest" description="Disordered" evidence="1">
    <location>
        <begin position="570"/>
        <end position="595"/>
    </location>
</feature>
<dbReference type="InterPro" id="IPR016024">
    <property type="entry name" value="ARM-type_fold"/>
</dbReference>
<dbReference type="HOGENOM" id="CLU_355661_0_0_1"/>
<feature type="region of interest" description="Disordered" evidence="1">
    <location>
        <begin position="634"/>
        <end position="659"/>
    </location>
</feature>
<dbReference type="Proteomes" id="UP000027920">
    <property type="component" value="Unassembled WGS sequence"/>
</dbReference>
<reference evidence="2 3" key="1">
    <citation type="submission" date="2013-03" db="EMBL/GenBank/DDBJ databases">
        <title>The Genome Sequence of Exophiala aquamarina CBS 119918.</title>
        <authorList>
            <consortium name="The Broad Institute Genomics Platform"/>
            <person name="Cuomo C."/>
            <person name="de Hoog S."/>
            <person name="Gorbushina A."/>
            <person name="Walker B."/>
            <person name="Young S.K."/>
            <person name="Zeng Q."/>
            <person name="Gargeya S."/>
            <person name="Fitzgerald M."/>
            <person name="Haas B."/>
            <person name="Abouelleil A."/>
            <person name="Allen A.W."/>
            <person name="Alvarado L."/>
            <person name="Arachchi H.M."/>
            <person name="Berlin A.M."/>
            <person name="Chapman S.B."/>
            <person name="Gainer-Dewar J."/>
            <person name="Goldberg J."/>
            <person name="Griggs A."/>
            <person name="Gujja S."/>
            <person name="Hansen M."/>
            <person name="Howarth C."/>
            <person name="Imamovic A."/>
            <person name="Ireland A."/>
            <person name="Larimer J."/>
            <person name="McCowan C."/>
            <person name="Murphy C."/>
            <person name="Pearson M."/>
            <person name="Poon T.W."/>
            <person name="Priest M."/>
            <person name="Roberts A."/>
            <person name="Saif S."/>
            <person name="Shea T."/>
            <person name="Sisk P."/>
            <person name="Sykes S."/>
            <person name="Wortman J."/>
            <person name="Nusbaum C."/>
            <person name="Birren B."/>
        </authorList>
    </citation>
    <scope>NUCLEOTIDE SEQUENCE [LARGE SCALE GENOMIC DNA]</scope>
    <source>
        <strain evidence="2 3">CBS 119918</strain>
    </source>
</reference>
<protein>
    <submittedName>
        <fullName evidence="2">Uncharacterized protein</fullName>
    </submittedName>
</protein>
<dbReference type="OrthoDB" id="26149at2759"/>
<evidence type="ECO:0000313" key="2">
    <source>
        <dbReference type="EMBL" id="KEF53991.1"/>
    </source>
</evidence>
<dbReference type="GeneID" id="25284694"/>
<evidence type="ECO:0000256" key="1">
    <source>
        <dbReference type="SAM" id="MobiDB-lite"/>
    </source>
</evidence>
<feature type="compositionally biased region" description="Polar residues" evidence="1">
    <location>
        <begin position="689"/>
        <end position="698"/>
    </location>
</feature>
<dbReference type="RefSeq" id="XP_013256581.1">
    <property type="nucleotide sequence ID" value="XM_013401127.1"/>
</dbReference>
<feature type="compositionally biased region" description="Low complexity" evidence="1">
    <location>
        <begin position="638"/>
        <end position="652"/>
    </location>
</feature>
<feature type="region of interest" description="Disordered" evidence="1">
    <location>
        <begin position="783"/>
        <end position="813"/>
    </location>
</feature>
<dbReference type="InterPro" id="IPR011989">
    <property type="entry name" value="ARM-like"/>
</dbReference>
<sequence>ENMASLTPNQACMKLANELIVYPPSPKDWDLRGAYDDLLSKIQAASRSPNSPSSGITAATKALTTYFARVVHRQSSHGSKICTLLANTTREVPFWRPLFGLQFRPDVEQNRLQIAGDAHPRLESESPDCVLEVARRVLTNPWNEPSSQLFRSALRLIANCCADNNLNRSVIVRRGGVELMMHLARWARECDLLLPTLFNVCLDFDEPAVDDHGEPWKPLDQMRAEPDSEPDPIVNAAEQRLGMCWPPSERTSSVETLLDLSDHADGCFSTLADLIEMASRVSLYGIQNLVGLLDGTETDDNVEASTIGLIDALLTQGSKLTQKDPECCAPICQAVMNVFSQRPTRKGLINVKNALWQFIHLPYLPAGPDEEITESLHPYKNVILKLVYEVSSLEAYGNKFNADTKLIQDCCALLSKGVPKPGHSPSRRPVLQASDQTKSLKAHPYPSALVLLSNSIISTDRAARVLKTHPRLASHLARLIATVPVSEHEILHPAIDLATRLALCREGQEQLYDAGILCAVDKLLQPTSEANAAGIEVQRETISLIRLVIKGYAEFLQGLTAIDSLESYIEPDSNINDDDDDDDDDDEANPVQNVGQVRPMTRIFHLFYRTTDAATKMAIGRLVIEILRTAAASTTPGDSTSAQQQPSSAANADDTRARGQSALESRLKVILEHFSSPLSPPRQPQPQPEKSTSTSKLSPNPALPIAHIITQTASQTQTQPGAAAQEAEAWFGLGLLSSFPTFHGCILRALAADNQRLLTRLKDIVAEHGVGTAALSVSNLLITDPEPEPESENSVGVSSGPAPHRQQQQQQDARYANVKVLVVRMIQSQPQPQPQPQPQ</sequence>
<dbReference type="STRING" id="1182545.A0A072P2A5"/>
<dbReference type="SUPFAM" id="SSF48371">
    <property type="entry name" value="ARM repeat"/>
    <property type="match status" value="1"/>
</dbReference>
<feature type="region of interest" description="Disordered" evidence="1">
    <location>
        <begin position="675"/>
        <end position="701"/>
    </location>
</feature>
<dbReference type="AlphaFoldDB" id="A0A072P2A5"/>
<feature type="non-terminal residue" evidence="2">
    <location>
        <position position="839"/>
    </location>
</feature>
<gene>
    <name evidence="2" type="ORF">A1O9_09786</name>
</gene>
<name>A0A072P2A5_9EURO</name>
<proteinExistence type="predicted"/>
<dbReference type="EMBL" id="AMGV01000011">
    <property type="protein sequence ID" value="KEF53991.1"/>
    <property type="molecule type" value="Genomic_DNA"/>
</dbReference>
<dbReference type="Gene3D" id="1.25.10.10">
    <property type="entry name" value="Leucine-rich Repeat Variant"/>
    <property type="match status" value="1"/>
</dbReference>